<reference evidence="1" key="1">
    <citation type="submission" date="2022-10" db="EMBL/GenBank/DDBJ databases">
        <title>Complete Genome of Trichothecium roseum strain YXFP-22015, a Plant Pathogen Isolated from Citrus.</title>
        <authorList>
            <person name="Wang Y."/>
            <person name="Zhu L."/>
        </authorList>
    </citation>
    <scope>NUCLEOTIDE SEQUENCE</scope>
    <source>
        <strain evidence="1">YXFP-22015</strain>
    </source>
</reference>
<accession>A0ACC0V6D4</accession>
<dbReference type="EMBL" id="CM047942">
    <property type="protein sequence ID" value="KAI9901773.1"/>
    <property type="molecule type" value="Genomic_DNA"/>
</dbReference>
<organism evidence="1 2">
    <name type="scientific">Trichothecium roseum</name>
    <dbReference type="NCBI Taxonomy" id="47278"/>
    <lineage>
        <taxon>Eukaryota</taxon>
        <taxon>Fungi</taxon>
        <taxon>Dikarya</taxon>
        <taxon>Ascomycota</taxon>
        <taxon>Pezizomycotina</taxon>
        <taxon>Sordariomycetes</taxon>
        <taxon>Hypocreomycetidae</taxon>
        <taxon>Hypocreales</taxon>
        <taxon>Hypocreales incertae sedis</taxon>
        <taxon>Trichothecium</taxon>
    </lineage>
</organism>
<proteinExistence type="predicted"/>
<comment type="caution">
    <text evidence="1">The sequence shown here is derived from an EMBL/GenBank/DDBJ whole genome shotgun (WGS) entry which is preliminary data.</text>
</comment>
<name>A0ACC0V6D4_9HYPO</name>
<gene>
    <name evidence="1" type="ORF">N3K66_003590</name>
</gene>
<sequence length="229" mass="25141">MDNTIAANVLGTAGAVLWSLQLLPQIWKNWRRHDTQSLSPLFFLSWAIAGVPLGVYNIAAGFNVALQVQPNVLILLSLWTWSQCNYYGKKWSRKKIALSFVLLAAALGGVEVGLVFALRVARRRGHDWASTLMAVIAAVLLAGGVLRHYVDMIRTRSDAGISLRFAVLDASGDLVSILSVVFQPKLEVLGLVIYGSELVIWIGLMVMVLLFRAQARPRAEDVDSEDISP</sequence>
<evidence type="ECO:0000313" key="1">
    <source>
        <dbReference type="EMBL" id="KAI9901773.1"/>
    </source>
</evidence>
<keyword evidence="2" id="KW-1185">Reference proteome</keyword>
<protein>
    <submittedName>
        <fullName evidence="1">Uncharacterized protein</fullName>
    </submittedName>
</protein>
<evidence type="ECO:0000313" key="2">
    <source>
        <dbReference type="Proteomes" id="UP001163324"/>
    </source>
</evidence>
<dbReference type="Proteomes" id="UP001163324">
    <property type="component" value="Chromosome 3"/>
</dbReference>